<dbReference type="Proteomes" id="UP000653002">
    <property type="component" value="Unassembled WGS sequence"/>
</dbReference>
<accession>A0A8I0L299</accession>
<organism evidence="3 4">
    <name type="scientific">Xanthomonas citri pv. citri</name>
    <dbReference type="NCBI Taxonomy" id="611301"/>
    <lineage>
        <taxon>Bacteria</taxon>
        <taxon>Pseudomonadati</taxon>
        <taxon>Pseudomonadota</taxon>
        <taxon>Gammaproteobacteria</taxon>
        <taxon>Lysobacterales</taxon>
        <taxon>Lysobacteraceae</taxon>
        <taxon>Xanthomonas</taxon>
    </lineage>
</organism>
<dbReference type="InterPro" id="IPR011006">
    <property type="entry name" value="CheY-like_superfamily"/>
</dbReference>
<evidence type="ECO:0000313" key="4">
    <source>
        <dbReference type="Proteomes" id="UP000653002"/>
    </source>
</evidence>
<dbReference type="Pfam" id="PF00072">
    <property type="entry name" value="Response_reg"/>
    <property type="match status" value="1"/>
</dbReference>
<name>A0A8I0L299_XANCI</name>
<dbReference type="InterPro" id="IPR001789">
    <property type="entry name" value="Sig_transdc_resp-reg_receiver"/>
</dbReference>
<feature type="non-terminal residue" evidence="3">
    <location>
        <position position="82"/>
    </location>
</feature>
<proteinExistence type="predicted"/>
<dbReference type="GO" id="GO:0000160">
    <property type="term" value="P:phosphorelay signal transduction system"/>
    <property type="evidence" value="ECO:0007669"/>
    <property type="project" value="InterPro"/>
</dbReference>
<dbReference type="AlphaFoldDB" id="A0A8I0L299"/>
<dbReference type="Gene3D" id="3.40.50.2300">
    <property type="match status" value="1"/>
</dbReference>
<feature type="non-terminal residue" evidence="3">
    <location>
        <position position="1"/>
    </location>
</feature>
<comment type="caution">
    <text evidence="3">The sequence shown here is derived from an EMBL/GenBank/DDBJ whole genome shotgun (WGS) entry which is preliminary data.</text>
</comment>
<feature type="modified residue" description="4-aspartylphosphate" evidence="1">
    <location>
        <position position="46"/>
    </location>
</feature>
<dbReference type="PROSITE" id="PS50110">
    <property type="entry name" value="RESPONSE_REGULATORY"/>
    <property type="match status" value="1"/>
</dbReference>
<sequence length="82" mass="9039">HMQNTLRCARETPEAADCDIRTFSAPGELMDAVTGGGYRPHIALLDICMPDSSGIELAQRLHEKLPRCQVIFVSSFLDYATS</sequence>
<gene>
    <name evidence="3" type="ORF">GUH15_03875</name>
</gene>
<evidence type="ECO:0000259" key="2">
    <source>
        <dbReference type="PROSITE" id="PS50110"/>
    </source>
</evidence>
<keyword evidence="1" id="KW-0597">Phosphoprotein</keyword>
<dbReference type="SUPFAM" id="SSF52172">
    <property type="entry name" value="CheY-like"/>
    <property type="match status" value="1"/>
</dbReference>
<feature type="domain" description="Response regulatory" evidence="2">
    <location>
        <begin position="1"/>
        <end position="82"/>
    </location>
</feature>
<evidence type="ECO:0000313" key="3">
    <source>
        <dbReference type="EMBL" id="MBD4335229.1"/>
    </source>
</evidence>
<evidence type="ECO:0000256" key="1">
    <source>
        <dbReference type="PROSITE-ProRule" id="PRU00169"/>
    </source>
</evidence>
<protein>
    <submittedName>
        <fullName evidence="3">Response regulator</fullName>
    </submittedName>
</protein>
<reference evidence="3" key="1">
    <citation type="submission" date="2020-01" db="EMBL/GenBank/DDBJ databases">
        <authorList>
            <person name="Richard D."/>
        </authorList>
    </citation>
    <scope>NUCLEOTIDE SEQUENCE</scope>
    <source>
        <strain evidence="3">JP541</strain>
    </source>
</reference>
<dbReference type="EMBL" id="JAABFR010000172">
    <property type="protein sequence ID" value="MBD4335229.1"/>
    <property type="molecule type" value="Genomic_DNA"/>
</dbReference>